<keyword evidence="3" id="KW-1185">Reference proteome</keyword>
<name>A0AAV4AWZ3_9GAST</name>
<feature type="region of interest" description="Disordered" evidence="1">
    <location>
        <begin position="34"/>
        <end position="87"/>
    </location>
</feature>
<dbReference type="EMBL" id="BLXT01004211">
    <property type="protein sequence ID" value="GFO10914.1"/>
    <property type="molecule type" value="Genomic_DNA"/>
</dbReference>
<comment type="caution">
    <text evidence="2">The sequence shown here is derived from an EMBL/GenBank/DDBJ whole genome shotgun (WGS) entry which is preliminary data.</text>
</comment>
<accession>A0AAV4AWZ3</accession>
<gene>
    <name evidence="2" type="ORF">PoB_003741900</name>
</gene>
<evidence type="ECO:0000256" key="1">
    <source>
        <dbReference type="SAM" id="MobiDB-lite"/>
    </source>
</evidence>
<dbReference type="Proteomes" id="UP000735302">
    <property type="component" value="Unassembled WGS sequence"/>
</dbReference>
<dbReference type="AlphaFoldDB" id="A0AAV4AWZ3"/>
<organism evidence="2 3">
    <name type="scientific">Plakobranchus ocellatus</name>
    <dbReference type="NCBI Taxonomy" id="259542"/>
    <lineage>
        <taxon>Eukaryota</taxon>
        <taxon>Metazoa</taxon>
        <taxon>Spiralia</taxon>
        <taxon>Lophotrochozoa</taxon>
        <taxon>Mollusca</taxon>
        <taxon>Gastropoda</taxon>
        <taxon>Heterobranchia</taxon>
        <taxon>Euthyneura</taxon>
        <taxon>Panpulmonata</taxon>
        <taxon>Sacoglossa</taxon>
        <taxon>Placobranchoidea</taxon>
        <taxon>Plakobranchidae</taxon>
        <taxon>Plakobranchus</taxon>
    </lineage>
</organism>
<evidence type="ECO:0000313" key="2">
    <source>
        <dbReference type="EMBL" id="GFO10914.1"/>
    </source>
</evidence>
<proteinExistence type="predicted"/>
<reference evidence="2 3" key="1">
    <citation type="journal article" date="2021" name="Elife">
        <title>Chloroplast acquisition without the gene transfer in kleptoplastic sea slugs, Plakobranchus ocellatus.</title>
        <authorList>
            <person name="Maeda T."/>
            <person name="Takahashi S."/>
            <person name="Yoshida T."/>
            <person name="Shimamura S."/>
            <person name="Takaki Y."/>
            <person name="Nagai Y."/>
            <person name="Toyoda A."/>
            <person name="Suzuki Y."/>
            <person name="Arimoto A."/>
            <person name="Ishii H."/>
            <person name="Satoh N."/>
            <person name="Nishiyama T."/>
            <person name="Hasebe M."/>
            <person name="Maruyama T."/>
            <person name="Minagawa J."/>
            <person name="Obokata J."/>
            <person name="Shigenobu S."/>
        </authorList>
    </citation>
    <scope>NUCLEOTIDE SEQUENCE [LARGE SCALE GENOMIC DNA]</scope>
</reference>
<protein>
    <submittedName>
        <fullName evidence="2">Uncharacterized protein</fullName>
    </submittedName>
</protein>
<sequence>MDNSRNSSEVTWWSAITVGKLTRKTKFRYMINTNRKTISPASPQHGDLRLSGPPSGQSVSDGTRTRYIGAPADLKEDSLSAVPRTPP</sequence>
<evidence type="ECO:0000313" key="3">
    <source>
        <dbReference type="Proteomes" id="UP000735302"/>
    </source>
</evidence>